<dbReference type="InterPro" id="IPR029041">
    <property type="entry name" value="FAD-linked_oxidoreductase-like"/>
</dbReference>
<gene>
    <name evidence="2" type="ORF">CHYS00102_LOCUS3153</name>
</gene>
<accession>A0A7S1FMK7</accession>
<evidence type="ECO:0000256" key="1">
    <source>
        <dbReference type="ARBA" id="ARBA00023002"/>
    </source>
</evidence>
<proteinExistence type="predicted"/>
<dbReference type="AlphaFoldDB" id="A0A7S1FMK7"/>
<evidence type="ECO:0008006" key="3">
    <source>
        <dbReference type="Google" id="ProtNLM"/>
    </source>
</evidence>
<dbReference type="Gene3D" id="3.20.20.220">
    <property type="match status" value="1"/>
</dbReference>
<evidence type="ECO:0000313" key="2">
    <source>
        <dbReference type="EMBL" id="CAD8875975.1"/>
    </source>
</evidence>
<dbReference type="GO" id="GO:0016491">
    <property type="term" value="F:oxidoreductase activity"/>
    <property type="evidence" value="ECO:0007669"/>
    <property type="project" value="UniProtKB-KW"/>
</dbReference>
<reference evidence="2" key="1">
    <citation type="submission" date="2021-01" db="EMBL/GenBank/DDBJ databases">
        <authorList>
            <person name="Corre E."/>
            <person name="Pelletier E."/>
            <person name="Niang G."/>
            <person name="Scheremetjew M."/>
            <person name="Finn R."/>
            <person name="Kale V."/>
            <person name="Holt S."/>
            <person name="Cochrane G."/>
            <person name="Meng A."/>
            <person name="Brown T."/>
            <person name="Cohen L."/>
        </authorList>
    </citation>
    <scope>NUCLEOTIDE SEQUENCE</scope>
    <source>
        <strain evidence="2">308</strain>
    </source>
</reference>
<organism evidence="2">
    <name type="scientific">Corethron hystrix</name>
    <dbReference type="NCBI Taxonomy" id="216773"/>
    <lineage>
        <taxon>Eukaryota</taxon>
        <taxon>Sar</taxon>
        <taxon>Stramenopiles</taxon>
        <taxon>Ochrophyta</taxon>
        <taxon>Bacillariophyta</taxon>
        <taxon>Coscinodiscophyceae</taxon>
        <taxon>Corethrophycidae</taxon>
        <taxon>Corethrales</taxon>
        <taxon>Corethraceae</taxon>
        <taxon>Corethron</taxon>
    </lineage>
</organism>
<dbReference type="EMBL" id="HBFR01004613">
    <property type="protein sequence ID" value="CAD8875975.1"/>
    <property type="molecule type" value="Transcribed_RNA"/>
</dbReference>
<sequence>MFPAKSGFVKQYYDSTKSVDFLEPLNTSTLAHVKNERPLRIATISACSHNRESITQTALSFIGSDRISLGCGGGVDKILVVGGNNKKTKSYSNLSSVDAIKFVSEALRDCHSHSSLHDQVWAVSDPNVKSNSDLELVLRKMDAGASGIITQPFLLSRSFTNFEKYPDDMDYIVGVPFPRTSKSLEFWAGLLGPENLEIYNDDLFLRHMKHFESGKDSYNWVISYINHILNCFGDRVKGLHFMPISNTKDLISLFNTTTS</sequence>
<dbReference type="SUPFAM" id="SSF51730">
    <property type="entry name" value="FAD-linked oxidoreductase"/>
    <property type="match status" value="1"/>
</dbReference>
<keyword evidence="1" id="KW-0560">Oxidoreductase</keyword>
<protein>
    <recommendedName>
        <fullName evidence="3">Methylenetetrahydrofolate reductase (NAD(P)H)</fullName>
    </recommendedName>
</protein>
<name>A0A7S1FMK7_9STRA</name>